<feature type="transmembrane region" description="Helical" evidence="2">
    <location>
        <begin position="196"/>
        <end position="220"/>
    </location>
</feature>
<evidence type="ECO:0000313" key="4">
    <source>
        <dbReference type="Proteomes" id="UP000736328"/>
    </source>
</evidence>
<keyword evidence="2" id="KW-0472">Membrane</keyword>
<dbReference type="Proteomes" id="UP000736328">
    <property type="component" value="Unassembled WGS sequence"/>
</dbReference>
<dbReference type="EMBL" id="JACQXR010000166">
    <property type="protein sequence ID" value="MBI4727874.1"/>
    <property type="molecule type" value="Genomic_DNA"/>
</dbReference>
<organism evidence="3 4">
    <name type="scientific">candidate division TA06 bacterium</name>
    <dbReference type="NCBI Taxonomy" id="2250710"/>
    <lineage>
        <taxon>Bacteria</taxon>
        <taxon>Bacteria division TA06</taxon>
    </lineage>
</organism>
<comment type="caution">
    <text evidence="3">The sequence shown here is derived from an EMBL/GenBank/DDBJ whole genome shotgun (WGS) entry which is preliminary data.</text>
</comment>
<keyword evidence="2" id="KW-1133">Transmembrane helix</keyword>
<name>A0A933ICP2_UNCT6</name>
<evidence type="ECO:0000256" key="1">
    <source>
        <dbReference type="SAM" id="MobiDB-lite"/>
    </source>
</evidence>
<reference evidence="3" key="1">
    <citation type="submission" date="2020-07" db="EMBL/GenBank/DDBJ databases">
        <title>Huge and variable diversity of episymbiotic CPR bacteria and DPANN archaea in groundwater ecosystems.</title>
        <authorList>
            <person name="He C.Y."/>
            <person name="Keren R."/>
            <person name="Whittaker M."/>
            <person name="Farag I.F."/>
            <person name="Doudna J."/>
            <person name="Cate J.H.D."/>
            <person name="Banfield J.F."/>
        </authorList>
    </citation>
    <scope>NUCLEOTIDE SEQUENCE</scope>
    <source>
        <strain evidence="3">NC_groundwater_1520_Pr4_B-0.1um_53_5</strain>
    </source>
</reference>
<accession>A0A933ICP2</accession>
<evidence type="ECO:0000313" key="3">
    <source>
        <dbReference type="EMBL" id="MBI4727874.1"/>
    </source>
</evidence>
<keyword evidence="2" id="KW-0812">Transmembrane</keyword>
<gene>
    <name evidence="3" type="ORF">HY768_11790</name>
</gene>
<dbReference type="AlphaFoldDB" id="A0A933ICP2"/>
<sequence length="698" mass="79386">MQQQVLFKDEKQKGARFELGAGLTLEAIDRGGKQAGAVILYRQGVFIKKADLSDAVARRLFIVEAVELGAGKSRLAVALGISRQSIHNQIEIKKHFGQEGLIQGYNPAASKSRRRQRQLHQQERGSGNKSVEVAQIRAREREEREAKQLKLEFSFTAGRQRVEAAEQPFAEEHDWEASRYAGAFLYLMALAKQWNWLELVMGYFGAAYKIFMVFVLMAAANIGSIEQLKNVRVREAGIVLGIRRVACKPIVWEWFYSAAQLQVSQFLRADFFRYQLRAGLVGLWMWFCDGHLLPYTGKHQLRSAYNTQRRMPVPGRTNMVSCDGSGRVVDFEIQEGKGDLRAHIVALGKKWAGEVSRRPVMVFDREGSGEEFFASLVKERTPFVTWEKHADADKLAALEESRFITEFIFNGKQYGVFEEEKSFTVGPQPGETQGHEVTLRRIYVWNKTSKRRASGLAWSGTMNMSTQECAQAILSRWGASENTFKHLNDRHPFHYHPGFKLVESDRQDIANPEIKRKENLIAGIKNGLNKLYKKLVKAKAATKKDGTPRGNSVRQRLESTIAGQESALATAQEEKKLLPERVDVSGLENYKSIKRVDDEGKYLFDFVTASVWNARKQMVDWLRPHFDAENELVDLFYAITNCQGWIRSTKTEVTVRLEPLQQPRRRLAQEQLCRRLTNLGARTPAGKWLVVEVGEGPV</sequence>
<feature type="region of interest" description="Disordered" evidence="1">
    <location>
        <begin position="107"/>
        <end position="133"/>
    </location>
</feature>
<protein>
    <submittedName>
        <fullName evidence="3">Uncharacterized protein</fullName>
    </submittedName>
</protein>
<evidence type="ECO:0000256" key="2">
    <source>
        <dbReference type="SAM" id="Phobius"/>
    </source>
</evidence>
<proteinExistence type="predicted"/>